<comment type="caution">
    <text evidence="1">The sequence shown here is derived from an EMBL/GenBank/DDBJ whole genome shotgun (WGS) entry which is preliminary data.</text>
</comment>
<name>A0A0H1RJA9_9HYPH</name>
<accession>A0A0H1RJA9</accession>
<keyword evidence="2" id="KW-1185">Reference proteome</keyword>
<evidence type="ECO:0008006" key="3">
    <source>
        <dbReference type="Google" id="ProtNLM"/>
    </source>
</evidence>
<dbReference type="RefSeq" id="WP_150117549.1">
    <property type="nucleotide sequence ID" value="NZ_LCYG01000032.1"/>
</dbReference>
<dbReference type="Proteomes" id="UP000035489">
    <property type="component" value="Unassembled WGS sequence"/>
</dbReference>
<dbReference type="AlphaFoldDB" id="A0A0H1RJA9"/>
<dbReference type="OrthoDB" id="8455292at2"/>
<protein>
    <recommendedName>
        <fullName evidence="3">DUF2336 domain-containing protein</fullName>
    </recommendedName>
</protein>
<dbReference type="EMBL" id="LCYG01000032">
    <property type="protein sequence ID" value="KLK92732.1"/>
    <property type="molecule type" value="Genomic_DNA"/>
</dbReference>
<reference evidence="1 2" key="1">
    <citation type="submission" date="2015-05" db="EMBL/GenBank/DDBJ databases">
        <title>Draft genome sequence of Microvirga vignae strain BR3299, a novel nitrogen fixing bacteria isolated from Brazil semi-aired region.</title>
        <authorList>
            <person name="Zilli J.E."/>
            <person name="Passos S.R."/>
            <person name="Leite J."/>
            <person name="Baldani J.I."/>
            <person name="Xavier G.R."/>
            <person name="Rumjaneck N.G."/>
            <person name="Simoes-Araujo J.L."/>
        </authorList>
    </citation>
    <scope>NUCLEOTIDE SEQUENCE [LARGE SCALE GENOMIC DNA]</scope>
    <source>
        <strain evidence="1 2">BR3299</strain>
    </source>
</reference>
<sequence>MASSANPDLWSDLSDLSGADACAALLKVNADMFVAAPARDRESIETFEALALGFLPKADRTTLLEIARILAPCPDTPPSVLDYLLQHTPEARSIIPRHQPPPASLPDAMYLATPAGRVHLASQPHLDIVTIERILVLREEASEDILAANPAFPSSRPAFRQLVRSAIERPALARILLQRTDLTATHEACLYLAADRKRRRLIRERVAQTVAQGASLSFRLTEHDMAAFLAAAKDGDIARFERLLSEAFGFPVSAEWRILQIGRHLLLALALKALGFSDKDAARIFLTLHPALSYPLSAIRELVRETRGSSGAVALVIIEMILGVKAFSGESRAI</sequence>
<evidence type="ECO:0000313" key="2">
    <source>
        <dbReference type="Proteomes" id="UP000035489"/>
    </source>
</evidence>
<dbReference type="PATRIC" id="fig|1225564.3.peg.3621"/>
<gene>
    <name evidence="1" type="ORF">AA309_13820</name>
</gene>
<proteinExistence type="predicted"/>
<evidence type="ECO:0000313" key="1">
    <source>
        <dbReference type="EMBL" id="KLK92732.1"/>
    </source>
</evidence>
<organism evidence="1 2">
    <name type="scientific">Microvirga vignae</name>
    <dbReference type="NCBI Taxonomy" id="1225564"/>
    <lineage>
        <taxon>Bacteria</taxon>
        <taxon>Pseudomonadati</taxon>
        <taxon>Pseudomonadota</taxon>
        <taxon>Alphaproteobacteria</taxon>
        <taxon>Hyphomicrobiales</taxon>
        <taxon>Methylobacteriaceae</taxon>
        <taxon>Microvirga</taxon>
    </lineage>
</organism>